<gene>
    <name evidence="1" type="ORF">CcrBL9_gp489</name>
</gene>
<reference evidence="2" key="1">
    <citation type="submission" date="2018-07" db="EMBL/GenBank/DDBJ databases">
        <title>Giant CbK-like Caulobacter bacteriophages have genetically divergent genomes.</title>
        <authorList>
            <person name="Wilson K.M."/>
            <person name="Ely B."/>
        </authorList>
    </citation>
    <scope>NUCLEOTIDE SEQUENCE [LARGE SCALE GENOMIC DNA]</scope>
</reference>
<reference evidence="1 2" key="2">
    <citation type="submission" date="2018-09" db="EMBL/GenBank/DDBJ databases">
        <title>Giant CbK-like Caulobacter bacteriophages have genetically divergent genomes.</title>
        <authorList>
            <person name="Wilson K."/>
            <person name="Ely B."/>
        </authorList>
    </citation>
    <scope>NUCLEOTIDE SEQUENCE [LARGE SCALE GENOMIC DNA]</scope>
</reference>
<accession>A0A385ECK9</accession>
<protein>
    <submittedName>
        <fullName evidence="1">Uncharacterized protein</fullName>
    </submittedName>
</protein>
<evidence type="ECO:0000313" key="2">
    <source>
        <dbReference type="Proteomes" id="UP000259421"/>
    </source>
</evidence>
<dbReference type="Proteomes" id="UP000259421">
    <property type="component" value="Segment"/>
</dbReference>
<dbReference type="EMBL" id="MH588546">
    <property type="protein sequence ID" value="AXQ69513.1"/>
    <property type="molecule type" value="Genomic_DNA"/>
</dbReference>
<organism evidence="1 2">
    <name type="scientific">Caulobacter phage CcrBL9</name>
    <dbReference type="NCBI Taxonomy" id="2283270"/>
    <lineage>
        <taxon>Viruses</taxon>
        <taxon>Duplodnaviria</taxon>
        <taxon>Heunggongvirae</taxon>
        <taxon>Uroviricota</taxon>
        <taxon>Caudoviricetes</taxon>
        <taxon>Jeanschmidtviridae</taxon>
        <taxon>Bertelyvirus</taxon>
        <taxon>Bertelyvirus BL9</taxon>
    </lineage>
</organism>
<sequence length="122" mass="13676">MKKTHKLTKEEADLIRRVACNNVGRGRVKLEVNLREDNHGNAGYNILSMVGDHDMTDTAPWGRFRSRVFPLVDGAAMLDVAIQSSHEDGDGPELLSHVKPVWEAGVLVRIEGYDRVLWQRAA</sequence>
<proteinExistence type="predicted"/>
<name>A0A385ECK9_9CAUD</name>
<evidence type="ECO:0000313" key="1">
    <source>
        <dbReference type="EMBL" id="AXQ69513.1"/>
    </source>
</evidence>
<keyword evidence="2" id="KW-1185">Reference proteome</keyword>